<dbReference type="InterPro" id="IPR057136">
    <property type="entry name" value="At2g35280_TPR_dom"/>
</dbReference>
<protein>
    <submittedName>
        <fullName evidence="3">Uncharacterized protein</fullName>
    </submittedName>
</protein>
<dbReference type="InterPro" id="IPR007321">
    <property type="entry name" value="Transposase_28"/>
</dbReference>
<accession>A0AA88S855</accession>
<organism evidence="3 4">
    <name type="scientific">Escallonia rubra</name>
    <dbReference type="NCBI Taxonomy" id="112253"/>
    <lineage>
        <taxon>Eukaryota</taxon>
        <taxon>Viridiplantae</taxon>
        <taxon>Streptophyta</taxon>
        <taxon>Embryophyta</taxon>
        <taxon>Tracheophyta</taxon>
        <taxon>Spermatophyta</taxon>
        <taxon>Magnoliopsida</taxon>
        <taxon>eudicotyledons</taxon>
        <taxon>Gunneridae</taxon>
        <taxon>Pentapetalae</taxon>
        <taxon>asterids</taxon>
        <taxon>campanulids</taxon>
        <taxon>Escalloniales</taxon>
        <taxon>Escalloniaceae</taxon>
        <taxon>Escallonia</taxon>
    </lineage>
</organism>
<dbReference type="Pfam" id="PF04195">
    <property type="entry name" value="Transposase_28"/>
    <property type="match status" value="1"/>
</dbReference>
<evidence type="ECO:0000259" key="2">
    <source>
        <dbReference type="Pfam" id="PF23310"/>
    </source>
</evidence>
<gene>
    <name evidence="3" type="ORF">RJ640_027669</name>
</gene>
<dbReference type="AlphaFoldDB" id="A0AA88S855"/>
<evidence type="ECO:0000313" key="3">
    <source>
        <dbReference type="EMBL" id="KAK2993791.1"/>
    </source>
</evidence>
<proteinExistence type="predicted"/>
<keyword evidence="4" id="KW-1185">Reference proteome</keyword>
<feature type="non-terminal residue" evidence="3">
    <location>
        <position position="1"/>
    </location>
</feature>
<dbReference type="Proteomes" id="UP001187471">
    <property type="component" value="Unassembled WGS sequence"/>
</dbReference>
<feature type="domain" description="At2g35280-like TPR" evidence="2">
    <location>
        <begin position="381"/>
        <end position="422"/>
    </location>
</feature>
<dbReference type="Pfam" id="PF23310">
    <property type="entry name" value="TPR_27"/>
    <property type="match status" value="1"/>
</dbReference>
<evidence type="ECO:0000259" key="1">
    <source>
        <dbReference type="Pfam" id="PF04195"/>
    </source>
</evidence>
<sequence>NKMTREELEALIMEYPLPQGWIARVPELQEPANYGTNWETWIYEEQVRLGYRLHLHPFALRMFDHYKMAPGQLMPNGWKNLVGIVYLIETSGYKADPTDFMRVFFEICFVKGVANCPGWYYIHSRQRLLKKGLKFNKGWHSRYFFAGLEKQRKFSFGKTWNAYCKDFENKNRPLPDTSTKHILSHIKLRGGFSIDEPLTDQQLVYEKIIPRKPIPAGLPVNLPPLVVLSTSSTETEPLGRWQLWKAGRKEKLLPKLKEPLDVQRSYPSMRLIFLLKNVRDEWLKKRTGDSLEIYELGFNKAKGMFAQRFPDTPLDGFVVPAYRSHSRETVPPSEAEDATSQAARDECVLGKWKNLSKDPIVIRSLPLDEVLWHNQYTDSLGARHFLQLCANRENVQALFHEGFMAYFINGYPEHGWELLQRAV</sequence>
<reference evidence="3" key="1">
    <citation type="submission" date="2022-12" db="EMBL/GenBank/DDBJ databases">
        <title>Draft genome assemblies for two species of Escallonia (Escalloniales).</title>
        <authorList>
            <person name="Chanderbali A."/>
            <person name="Dervinis C."/>
            <person name="Anghel I."/>
            <person name="Soltis D."/>
            <person name="Soltis P."/>
            <person name="Zapata F."/>
        </authorList>
    </citation>
    <scope>NUCLEOTIDE SEQUENCE</scope>
    <source>
        <strain evidence="3">UCBG92.1500</strain>
        <tissue evidence="3">Leaf</tissue>
    </source>
</reference>
<evidence type="ECO:0000313" key="4">
    <source>
        <dbReference type="Proteomes" id="UP001187471"/>
    </source>
</evidence>
<dbReference type="EMBL" id="JAVXUO010000271">
    <property type="protein sequence ID" value="KAK2993791.1"/>
    <property type="molecule type" value="Genomic_DNA"/>
</dbReference>
<comment type="caution">
    <text evidence="3">The sequence shown here is derived from an EMBL/GenBank/DDBJ whole genome shotgun (WGS) entry which is preliminary data.</text>
</comment>
<feature type="domain" description="Transposase (putative) gypsy type" evidence="1">
    <location>
        <begin position="46"/>
        <end position="91"/>
    </location>
</feature>
<name>A0AA88S855_9ASTE</name>